<evidence type="ECO:0000256" key="1">
    <source>
        <dbReference type="SAM" id="MobiDB-lite"/>
    </source>
</evidence>
<sequence length="46" mass="5429">MVLQENIQNIRPRRPCSLPRSPKLNGERSPKTDRSQRMKVKNISLR</sequence>
<evidence type="ECO:0000313" key="3">
    <source>
        <dbReference type="Proteomes" id="UP000001307"/>
    </source>
</evidence>
<evidence type="ECO:0000313" key="2">
    <source>
        <dbReference type="EMBL" id="CBY07584.1"/>
    </source>
</evidence>
<keyword evidence="3" id="KW-1185">Reference proteome</keyword>
<reference evidence="2 3" key="1">
    <citation type="journal article" date="2010" name="Science">
        <title>Plasticity of animal genome architecture unmasked by rapid evolution of a pelagic tunicate.</title>
        <authorList>
            <person name="Denoeud F."/>
            <person name="Henriet S."/>
            <person name="Mungpakdee S."/>
            <person name="Aury J.M."/>
            <person name="Da Silva C."/>
            <person name="Brinkmann H."/>
            <person name="Mikhaleva J."/>
            <person name="Olsen L.C."/>
            <person name="Jubin C."/>
            <person name="Canestro C."/>
            <person name="Bouquet J.M."/>
            <person name="Danks G."/>
            <person name="Poulain J."/>
            <person name="Campsteijn C."/>
            <person name="Adamski M."/>
            <person name="Cross I."/>
            <person name="Yadetie F."/>
            <person name="Muffato M."/>
            <person name="Louis A."/>
            <person name="Butcher S."/>
            <person name="Tsagkogeorga G."/>
            <person name="Konrad A."/>
            <person name="Singh S."/>
            <person name="Jensen M.F."/>
            <person name="Cong E.H."/>
            <person name="Eikeseth-Otteraa H."/>
            <person name="Noel B."/>
            <person name="Anthouard V."/>
            <person name="Porcel B.M."/>
            <person name="Kachouri-Lafond R."/>
            <person name="Nishino A."/>
            <person name="Ugolini M."/>
            <person name="Chourrout P."/>
            <person name="Nishida H."/>
            <person name="Aasland R."/>
            <person name="Huzurbazar S."/>
            <person name="Westhof E."/>
            <person name="Delsuc F."/>
            <person name="Lehrach H."/>
            <person name="Reinhardt R."/>
            <person name="Weissenbach J."/>
            <person name="Roy S.W."/>
            <person name="Artiguenave F."/>
            <person name="Postlethwait J.H."/>
            <person name="Manak J.R."/>
            <person name="Thompson E.M."/>
            <person name="Jaillon O."/>
            <person name="Du Pasquier L."/>
            <person name="Boudinot P."/>
            <person name="Liberles D.A."/>
            <person name="Volff J.N."/>
            <person name="Philippe H."/>
            <person name="Lenhard B."/>
            <person name="Roest Crollius H."/>
            <person name="Wincker P."/>
            <person name="Chourrout D."/>
        </authorList>
    </citation>
    <scope>NUCLEOTIDE SEQUENCE [LARGE SCALE GENOMIC DNA]</scope>
</reference>
<proteinExistence type="predicted"/>
<name>E4X5R6_OIKDI</name>
<feature type="compositionally biased region" description="Basic and acidic residues" evidence="1">
    <location>
        <begin position="25"/>
        <end position="36"/>
    </location>
</feature>
<protein>
    <submittedName>
        <fullName evidence="2">Uncharacterized protein</fullName>
    </submittedName>
</protein>
<organism evidence="2 3">
    <name type="scientific">Oikopleura dioica</name>
    <name type="common">Tunicate</name>
    <dbReference type="NCBI Taxonomy" id="34765"/>
    <lineage>
        <taxon>Eukaryota</taxon>
        <taxon>Metazoa</taxon>
        <taxon>Chordata</taxon>
        <taxon>Tunicata</taxon>
        <taxon>Appendicularia</taxon>
        <taxon>Copelata</taxon>
        <taxon>Oikopleuridae</taxon>
        <taxon>Oikopleura</taxon>
    </lineage>
</organism>
<dbReference type="EMBL" id="FN653026">
    <property type="protein sequence ID" value="CBY07584.1"/>
    <property type="molecule type" value="Genomic_DNA"/>
</dbReference>
<gene>
    <name evidence="2" type="ORF">GSOID_T00002572001</name>
</gene>
<dbReference type="AlphaFoldDB" id="E4X5R6"/>
<accession>E4X5R6</accession>
<dbReference type="InParanoid" id="E4X5R6"/>
<feature type="region of interest" description="Disordered" evidence="1">
    <location>
        <begin position="1"/>
        <end position="46"/>
    </location>
</feature>
<dbReference type="Proteomes" id="UP000001307">
    <property type="component" value="Unassembled WGS sequence"/>
</dbReference>